<organism evidence="2 3">
    <name type="scientific">Phaseolus coccineus</name>
    <name type="common">Scarlet runner bean</name>
    <name type="synonym">Phaseolus multiflorus</name>
    <dbReference type="NCBI Taxonomy" id="3886"/>
    <lineage>
        <taxon>Eukaryota</taxon>
        <taxon>Viridiplantae</taxon>
        <taxon>Streptophyta</taxon>
        <taxon>Embryophyta</taxon>
        <taxon>Tracheophyta</taxon>
        <taxon>Spermatophyta</taxon>
        <taxon>Magnoliopsida</taxon>
        <taxon>eudicotyledons</taxon>
        <taxon>Gunneridae</taxon>
        <taxon>Pentapetalae</taxon>
        <taxon>rosids</taxon>
        <taxon>fabids</taxon>
        <taxon>Fabales</taxon>
        <taxon>Fabaceae</taxon>
        <taxon>Papilionoideae</taxon>
        <taxon>50 kb inversion clade</taxon>
        <taxon>NPAAA clade</taxon>
        <taxon>indigoferoid/millettioid clade</taxon>
        <taxon>Phaseoleae</taxon>
        <taxon>Phaseolus</taxon>
    </lineage>
</organism>
<evidence type="ECO:0000313" key="2">
    <source>
        <dbReference type="EMBL" id="KAK7374704.1"/>
    </source>
</evidence>
<dbReference type="EMBL" id="JAYMYR010000003">
    <property type="protein sequence ID" value="KAK7374704.1"/>
    <property type="molecule type" value="Genomic_DNA"/>
</dbReference>
<evidence type="ECO:0000256" key="1">
    <source>
        <dbReference type="SAM" id="Phobius"/>
    </source>
</evidence>
<dbReference type="Proteomes" id="UP001374584">
    <property type="component" value="Unassembled WGS sequence"/>
</dbReference>
<dbReference type="AlphaFoldDB" id="A0AAN9RK95"/>
<comment type="caution">
    <text evidence="2">The sequence shown here is derived from an EMBL/GenBank/DDBJ whole genome shotgun (WGS) entry which is preliminary data.</text>
</comment>
<accession>A0AAN9RK95</accession>
<keyword evidence="1" id="KW-1133">Transmembrane helix</keyword>
<keyword evidence="3" id="KW-1185">Reference proteome</keyword>
<gene>
    <name evidence="2" type="ORF">VNO80_08141</name>
</gene>
<evidence type="ECO:0000313" key="3">
    <source>
        <dbReference type="Proteomes" id="UP001374584"/>
    </source>
</evidence>
<proteinExistence type="predicted"/>
<keyword evidence="1" id="KW-0812">Transmembrane</keyword>
<protein>
    <submittedName>
        <fullName evidence="2">Uncharacterized protein</fullName>
    </submittedName>
</protein>
<sequence>MSHKLQYSDSKIFPCFEETFMQKPLSRHNWVSLITFLIHSIIRRHRRRKPKPVFLSSLSSAGAFILWFTPC</sequence>
<feature type="transmembrane region" description="Helical" evidence="1">
    <location>
        <begin position="53"/>
        <end position="70"/>
    </location>
</feature>
<name>A0AAN9RK95_PHACN</name>
<reference evidence="2 3" key="1">
    <citation type="submission" date="2024-01" db="EMBL/GenBank/DDBJ databases">
        <title>The genomes of 5 underutilized Papilionoideae crops provide insights into root nodulation and disease resistanc.</title>
        <authorList>
            <person name="Jiang F."/>
        </authorList>
    </citation>
    <scope>NUCLEOTIDE SEQUENCE [LARGE SCALE GENOMIC DNA]</scope>
    <source>
        <strain evidence="2">JINMINGXINNONG_FW02</strain>
        <tissue evidence="2">Leaves</tissue>
    </source>
</reference>
<keyword evidence="1" id="KW-0472">Membrane</keyword>